<keyword evidence="2" id="KW-1185">Reference proteome</keyword>
<dbReference type="Proteomes" id="UP000017396">
    <property type="component" value="Chromosome"/>
</dbReference>
<proteinExistence type="predicted"/>
<gene>
    <name evidence="1" type="ORF">GKIL_0221</name>
</gene>
<protein>
    <submittedName>
        <fullName evidence="1">Uncharacterized protein</fullName>
    </submittedName>
</protein>
<dbReference type="AlphaFoldDB" id="U5QCB2"/>
<evidence type="ECO:0000313" key="1">
    <source>
        <dbReference type="EMBL" id="AGY56468.1"/>
    </source>
</evidence>
<dbReference type="EMBL" id="CP003587">
    <property type="protein sequence ID" value="AGY56468.1"/>
    <property type="molecule type" value="Genomic_DNA"/>
</dbReference>
<accession>U5QCB2</accession>
<dbReference type="STRING" id="1183438.GKIL_0221"/>
<evidence type="ECO:0000313" key="2">
    <source>
        <dbReference type="Proteomes" id="UP000017396"/>
    </source>
</evidence>
<reference evidence="1 2" key="1">
    <citation type="journal article" date="2013" name="PLoS ONE">
        <title>Cultivation and Complete Genome Sequencing of Gloeobacter kilaueensis sp. nov., from a Lava Cave in Kilauea Caldera, Hawai'i.</title>
        <authorList>
            <person name="Saw J.H."/>
            <person name="Schatz M."/>
            <person name="Brown M.V."/>
            <person name="Kunkel D.D."/>
            <person name="Foster J.S."/>
            <person name="Shick H."/>
            <person name="Christensen S."/>
            <person name="Hou S."/>
            <person name="Wan X."/>
            <person name="Donachie S.P."/>
        </authorList>
    </citation>
    <scope>NUCLEOTIDE SEQUENCE [LARGE SCALE GENOMIC DNA]</scope>
    <source>
        <strain evidence="2">JS</strain>
    </source>
</reference>
<dbReference type="KEGG" id="glj:GKIL_0221"/>
<dbReference type="RefSeq" id="WP_023171474.1">
    <property type="nucleotide sequence ID" value="NC_022600.1"/>
</dbReference>
<name>U5QCB2_GLOK1</name>
<sequence>MFCSPTPWASALLYPSRAYLPGKVRAAINFLRQHLGQGKYVDEAQ</sequence>
<dbReference type="HOGENOM" id="CLU_3200353_0_0_3"/>
<organism evidence="1 2">
    <name type="scientific">Gloeobacter kilaueensis (strain ATCC BAA-2537 / CCAP 1431/1 / ULC 316 / JS1)</name>
    <dbReference type="NCBI Taxonomy" id="1183438"/>
    <lineage>
        <taxon>Bacteria</taxon>
        <taxon>Bacillati</taxon>
        <taxon>Cyanobacteriota</taxon>
        <taxon>Cyanophyceae</taxon>
        <taxon>Gloeobacterales</taxon>
        <taxon>Gloeobacteraceae</taxon>
        <taxon>Gloeobacter</taxon>
    </lineage>
</organism>